<evidence type="ECO:0000313" key="3">
    <source>
        <dbReference type="EMBL" id="KAK5089093.1"/>
    </source>
</evidence>
<feature type="region of interest" description="Disordered" evidence="1">
    <location>
        <begin position="211"/>
        <end position="349"/>
    </location>
</feature>
<dbReference type="SUPFAM" id="SSF58022">
    <property type="entry name" value="XRCC4, C-terminal oligomerization domain"/>
    <property type="match status" value="1"/>
</dbReference>
<sequence length="349" mass="39254">MDNWVLQFPIVESSDWILLKVSRKVGGEQLDLDLIATDGESAYRAKVREKKIDRLKDEHYTGSCEQWKAELLSALVPQASNSLAAEDRNILRTTCRILARGSKSSLAITLSTDVSGIKHTHGTIKLDYTEDTEDVNLFEWTSQAITDRDSLRDQTTEHQKCLQTAEQKVKSLQTQLQGLIRAKEEHERQLLSKFTLLLNEKKLRIRVQQRQLAEQEATGTTVARTDASHSSRKRKATTAQGLQEPDSESDAFEPMDTDAQERQSSEEQSVQARRSESEAETESDDDVPLGSPPRTNKIPGERLDIPPPRDLPFELRAKETATAAPTNPDRKNSDDQEADDETASEDDEL</sequence>
<dbReference type="Gene3D" id="1.20.5.370">
    <property type="match status" value="1"/>
</dbReference>
<dbReference type="InterPro" id="IPR014751">
    <property type="entry name" value="XRCC4-like_C"/>
</dbReference>
<evidence type="ECO:0000259" key="2">
    <source>
        <dbReference type="Pfam" id="PF21924"/>
    </source>
</evidence>
<reference evidence="3 4" key="1">
    <citation type="submission" date="2023-08" db="EMBL/GenBank/DDBJ databases">
        <title>Black Yeasts Isolated from many extreme environments.</title>
        <authorList>
            <person name="Coleine C."/>
            <person name="Stajich J.E."/>
            <person name="Selbmann L."/>
        </authorList>
    </citation>
    <scope>NUCLEOTIDE SEQUENCE [LARGE SCALE GENOMIC DNA]</scope>
    <source>
        <strain evidence="3 4">CCFEE 5910</strain>
    </source>
</reference>
<protein>
    <recommendedName>
        <fullName evidence="2">XRCC4 coiled-coil domain-containing protein</fullName>
    </recommendedName>
</protein>
<dbReference type="PANTHER" id="PTHR42067:SF1">
    <property type="entry name" value="MITOTIC APPARATUS PROTEIN P62"/>
    <property type="match status" value="1"/>
</dbReference>
<evidence type="ECO:0000313" key="4">
    <source>
        <dbReference type="Proteomes" id="UP001309876"/>
    </source>
</evidence>
<feature type="compositionally biased region" description="Acidic residues" evidence="1">
    <location>
        <begin position="335"/>
        <end position="349"/>
    </location>
</feature>
<feature type="compositionally biased region" description="Acidic residues" evidence="1">
    <location>
        <begin position="245"/>
        <end position="258"/>
    </location>
</feature>
<dbReference type="InterPro" id="IPR053962">
    <property type="entry name" value="XRCC4_CC"/>
</dbReference>
<feature type="domain" description="XRCC4 coiled-coil" evidence="2">
    <location>
        <begin position="160"/>
        <end position="206"/>
    </location>
</feature>
<dbReference type="AlphaFoldDB" id="A0AAN7T5G0"/>
<accession>A0AAN7T5G0</accession>
<feature type="compositionally biased region" description="Polar residues" evidence="1">
    <location>
        <begin position="211"/>
        <end position="223"/>
    </location>
</feature>
<keyword evidence="4" id="KW-1185">Reference proteome</keyword>
<comment type="caution">
    <text evidence="3">The sequence shown here is derived from an EMBL/GenBank/DDBJ whole genome shotgun (WGS) entry which is preliminary data.</text>
</comment>
<dbReference type="PANTHER" id="PTHR42067">
    <property type="entry name" value="YALI0C15378P"/>
    <property type="match status" value="1"/>
</dbReference>
<evidence type="ECO:0000256" key="1">
    <source>
        <dbReference type="SAM" id="MobiDB-lite"/>
    </source>
</evidence>
<organism evidence="3 4">
    <name type="scientific">Lithohypha guttulata</name>
    <dbReference type="NCBI Taxonomy" id="1690604"/>
    <lineage>
        <taxon>Eukaryota</taxon>
        <taxon>Fungi</taxon>
        <taxon>Dikarya</taxon>
        <taxon>Ascomycota</taxon>
        <taxon>Pezizomycotina</taxon>
        <taxon>Eurotiomycetes</taxon>
        <taxon>Chaetothyriomycetidae</taxon>
        <taxon>Chaetothyriales</taxon>
        <taxon>Trichomeriaceae</taxon>
        <taxon>Lithohypha</taxon>
    </lineage>
</organism>
<name>A0AAN7T5G0_9EURO</name>
<proteinExistence type="predicted"/>
<dbReference type="Proteomes" id="UP001309876">
    <property type="component" value="Unassembled WGS sequence"/>
</dbReference>
<feature type="compositionally biased region" description="Acidic residues" evidence="1">
    <location>
        <begin position="278"/>
        <end position="287"/>
    </location>
</feature>
<dbReference type="Pfam" id="PF21924">
    <property type="entry name" value="XRCC4_CC"/>
    <property type="match status" value="1"/>
</dbReference>
<gene>
    <name evidence="3" type="ORF">LTR05_003317</name>
</gene>
<dbReference type="EMBL" id="JAVRRJ010000002">
    <property type="protein sequence ID" value="KAK5089093.1"/>
    <property type="molecule type" value="Genomic_DNA"/>
</dbReference>